<dbReference type="AlphaFoldDB" id="A0AAN4ZRG7"/>
<evidence type="ECO:0000313" key="3">
    <source>
        <dbReference type="Proteomes" id="UP001328107"/>
    </source>
</evidence>
<evidence type="ECO:0000259" key="1">
    <source>
        <dbReference type="SMART" id="SM00355"/>
    </source>
</evidence>
<comment type="caution">
    <text evidence="2">The sequence shown here is derived from an EMBL/GenBank/DDBJ whole genome shotgun (WGS) entry which is preliminary data.</text>
</comment>
<protein>
    <recommendedName>
        <fullName evidence="1">C2H2-type domain-containing protein</fullName>
    </recommendedName>
</protein>
<reference evidence="3" key="1">
    <citation type="submission" date="2022-10" db="EMBL/GenBank/DDBJ databases">
        <title>Genome assembly of Pristionchus species.</title>
        <authorList>
            <person name="Yoshida K."/>
            <person name="Sommer R.J."/>
        </authorList>
    </citation>
    <scope>NUCLEOTIDE SEQUENCE [LARGE SCALE GENOMIC DNA]</scope>
    <source>
        <strain evidence="3">RS5460</strain>
    </source>
</reference>
<accession>A0AAN4ZRG7</accession>
<organism evidence="2 3">
    <name type="scientific">Pristionchus mayeri</name>
    <dbReference type="NCBI Taxonomy" id="1317129"/>
    <lineage>
        <taxon>Eukaryota</taxon>
        <taxon>Metazoa</taxon>
        <taxon>Ecdysozoa</taxon>
        <taxon>Nematoda</taxon>
        <taxon>Chromadorea</taxon>
        <taxon>Rhabditida</taxon>
        <taxon>Rhabditina</taxon>
        <taxon>Diplogasteromorpha</taxon>
        <taxon>Diplogasteroidea</taxon>
        <taxon>Neodiplogasteridae</taxon>
        <taxon>Pristionchus</taxon>
    </lineage>
</organism>
<evidence type="ECO:0000313" key="2">
    <source>
        <dbReference type="EMBL" id="GMR44069.1"/>
    </source>
</evidence>
<proteinExistence type="predicted"/>
<sequence>SQSKTMNKEENDDEMDKNELKCPECEYRSRSPNAWIKHIKYTHSTTPALCEIANFTVIRKGDGPIRRLTDYPNSSETVEEEKRR</sequence>
<name>A0AAN4ZRG7_9BILA</name>
<dbReference type="SMART" id="SM00355">
    <property type="entry name" value="ZnF_C2H2"/>
    <property type="match status" value="1"/>
</dbReference>
<gene>
    <name evidence="2" type="ORF">PMAYCL1PPCAC_14264</name>
</gene>
<dbReference type="Proteomes" id="UP001328107">
    <property type="component" value="Unassembled WGS sequence"/>
</dbReference>
<feature type="non-terminal residue" evidence="2">
    <location>
        <position position="84"/>
    </location>
</feature>
<dbReference type="InterPro" id="IPR013087">
    <property type="entry name" value="Znf_C2H2_type"/>
</dbReference>
<feature type="non-terminal residue" evidence="2">
    <location>
        <position position="1"/>
    </location>
</feature>
<feature type="domain" description="C2H2-type" evidence="1">
    <location>
        <begin position="20"/>
        <end position="43"/>
    </location>
</feature>
<keyword evidence="3" id="KW-1185">Reference proteome</keyword>
<dbReference type="EMBL" id="BTRK01000003">
    <property type="protein sequence ID" value="GMR44069.1"/>
    <property type="molecule type" value="Genomic_DNA"/>
</dbReference>